<comment type="caution">
    <text evidence="2">The sequence shown here is derived from an EMBL/GenBank/DDBJ whole genome shotgun (WGS) entry which is preliminary data.</text>
</comment>
<dbReference type="EMBL" id="JXTB01000536">
    <property type="protein sequence ID" value="PON37288.1"/>
    <property type="molecule type" value="Genomic_DNA"/>
</dbReference>
<evidence type="ECO:0000313" key="2">
    <source>
        <dbReference type="EMBL" id="PON37288.1"/>
    </source>
</evidence>
<evidence type="ECO:0000256" key="1">
    <source>
        <dbReference type="SAM" id="MobiDB-lite"/>
    </source>
</evidence>
<reference evidence="3" key="1">
    <citation type="submission" date="2016-06" db="EMBL/GenBank/DDBJ databases">
        <title>Parallel loss of symbiosis genes in relatives of nitrogen-fixing non-legume Parasponia.</title>
        <authorList>
            <person name="Van Velzen R."/>
            <person name="Holmer R."/>
            <person name="Bu F."/>
            <person name="Rutten L."/>
            <person name="Van Zeijl A."/>
            <person name="Liu W."/>
            <person name="Santuari L."/>
            <person name="Cao Q."/>
            <person name="Sharma T."/>
            <person name="Shen D."/>
            <person name="Roswanjaya Y."/>
            <person name="Wardhani T."/>
            <person name="Kalhor M.S."/>
            <person name="Jansen J."/>
            <person name="Van den Hoogen J."/>
            <person name="Gungor B."/>
            <person name="Hartog M."/>
            <person name="Hontelez J."/>
            <person name="Verver J."/>
            <person name="Yang W.-C."/>
            <person name="Schijlen E."/>
            <person name="Repin R."/>
            <person name="Schilthuizen M."/>
            <person name="Schranz E."/>
            <person name="Heidstra R."/>
            <person name="Miyata K."/>
            <person name="Fedorova E."/>
            <person name="Kohlen W."/>
            <person name="Bisseling T."/>
            <person name="Smit S."/>
            <person name="Geurts R."/>
        </authorList>
    </citation>
    <scope>NUCLEOTIDE SEQUENCE [LARGE SCALE GENOMIC DNA]</scope>
    <source>
        <strain evidence="3">cv. WU1-14</strain>
    </source>
</reference>
<protein>
    <submittedName>
        <fullName evidence="2">Uncharacterized protein</fullName>
    </submittedName>
</protein>
<gene>
    <name evidence="2" type="ORF">PanWU01x14_321350</name>
</gene>
<name>A0A2P5AL48_PARAD</name>
<sequence>MEEKERKVSPAEKVDRIGEVAGDGGKLESGDGDGFSSSFQQNSSPDVDDDDDDDLRTDLMGIRNSTGGIVLSRMWD</sequence>
<evidence type="ECO:0000313" key="3">
    <source>
        <dbReference type="Proteomes" id="UP000237105"/>
    </source>
</evidence>
<keyword evidence="3" id="KW-1185">Reference proteome</keyword>
<dbReference type="AlphaFoldDB" id="A0A2P5AL48"/>
<accession>A0A2P5AL48</accession>
<feature type="compositionally biased region" description="Acidic residues" evidence="1">
    <location>
        <begin position="46"/>
        <end position="55"/>
    </location>
</feature>
<feature type="region of interest" description="Disordered" evidence="1">
    <location>
        <begin position="1"/>
        <end position="60"/>
    </location>
</feature>
<proteinExistence type="predicted"/>
<feature type="compositionally biased region" description="Basic and acidic residues" evidence="1">
    <location>
        <begin position="1"/>
        <end position="18"/>
    </location>
</feature>
<organism evidence="2 3">
    <name type="scientific">Parasponia andersonii</name>
    <name type="common">Sponia andersonii</name>
    <dbReference type="NCBI Taxonomy" id="3476"/>
    <lineage>
        <taxon>Eukaryota</taxon>
        <taxon>Viridiplantae</taxon>
        <taxon>Streptophyta</taxon>
        <taxon>Embryophyta</taxon>
        <taxon>Tracheophyta</taxon>
        <taxon>Spermatophyta</taxon>
        <taxon>Magnoliopsida</taxon>
        <taxon>eudicotyledons</taxon>
        <taxon>Gunneridae</taxon>
        <taxon>Pentapetalae</taxon>
        <taxon>rosids</taxon>
        <taxon>fabids</taxon>
        <taxon>Rosales</taxon>
        <taxon>Cannabaceae</taxon>
        <taxon>Parasponia</taxon>
    </lineage>
</organism>
<dbReference type="Proteomes" id="UP000237105">
    <property type="component" value="Unassembled WGS sequence"/>
</dbReference>